<dbReference type="InterPro" id="IPR050090">
    <property type="entry name" value="Tyrosine_recombinase_XerCD"/>
</dbReference>
<dbReference type="InterPro" id="IPR011010">
    <property type="entry name" value="DNA_brk_join_enz"/>
</dbReference>
<gene>
    <name evidence="5" type="ORF">CVA01_28660</name>
</gene>
<dbReference type="Pfam" id="PF00589">
    <property type="entry name" value="Phage_integrase"/>
    <property type="match status" value="1"/>
</dbReference>
<feature type="region of interest" description="Disordered" evidence="3">
    <location>
        <begin position="414"/>
        <end position="441"/>
    </location>
</feature>
<proteinExistence type="predicted"/>
<evidence type="ECO:0000259" key="4">
    <source>
        <dbReference type="PROSITE" id="PS51898"/>
    </source>
</evidence>
<dbReference type="PANTHER" id="PTHR30349">
    <property type="entry name" value="PHAGE INTEGRASE-RELATED"/>
    <property type="match status" value="1"/>
</dbReference>
<feature type="domain" description="Tyr recombinase" evidence="4">
    <location>
        <begin position="190"/>
        <end position="401"/>
    </location>
</feature>
<dbReference type="PROSITE" id="PS51898">
    <property type="entry name" value="TYR_RECOMBINASE"/>
    <property type="match status" value="1"/>
</dbReference>
<dbReference type="Gene3D" id="1.10.443.10">
    <property type="entry name" value="Intergrase catalytic core"/>
    <property type="match status" value="1"/>
</dbReference>
<feature type="region of interest" description="Disordered" evidence="3">
    <location>
        <begin position="213"/>
        <end position="239"/>
    </location>
</feature>
<evidence type="ECO:0000313" key="5">
    <source>
        <dbReference type="EMBL" id="GEC87552.1"/>
    </source>
</evidence>
<dbReference type="GeneID" id="82888936"/>
<organism evidence="5 6">
    <name type="scientific">Corynebacterium variabile</name>
    <dbReference type="NCBI Taxonomy" id="1727"/>
    <lineage>
        <taxon>Bacteria</taxon>
        <taxon>Bacillati</taxon>
        <taxon>Actinomycetota</taxon>
        <taxon>Actinomycetes</taxon>
        <taxon>Mycobacteriales</taxon>
        <taxon>Corynebacteriaceae</taxon>
        <taxon>Corynebacterium</taxon>
    </lineage>
</organism>
<dbReference type="AlphaFoldDB" id="A0A4Y4C6P0"/>
<comment type="caution">
    <text evidence="5">The sequence shown here is derived from an EMBL/GenBank/DDBJ whole genome shotgun (WGS) entry which is preliminary data.</text>
</comment>
<dbReference type="Gene3D" id="1.10.150.130">
    <property type="match status" value="1"/>
</dbReference>
<accession>A0A4Y4C6P0</accession>
<dbReference type="InterPro" id="IPR013762">
    <property type="entry name" value="Integrase-like_cat_sf"/>
</dbReference>
<dbReference type="PANTHER" id="PTHR30349:SF88">
    <property type="entry name" value="BLL1584 PROTEIN"/>
    <property type="match status" value="1"/>
</dbReference>
<evidence type="ECO:0000256" key="1">
    <source>
        <dbReference type="ARBA" id="ARBA00023125"/>
    </source>
</evidence>
<dbReference type="GO" id="GO:0006310">
    <property type="term" value="P:DNA recombination"/>
    <property type="evidence" value="ECO:0007669"/>
    <property type="project" value="UniProtKB-KW"/>
</dbReference>
<dbReference type="EMBL" id="BJNT01000029">
    <property type="protein sequence ID" value="GEC87552.1"/>
    <property type="molecule type" value="Genomic_DNA"/>
</dbReference>
<protein>
    <recommendedName>
        <fullName evidence="4">Tyr recombinase domain-containing protein</fullName>
    </recommendedName>
</protein>
<dbReference type="InterPro" id="IPR002104">
    <property type="entry name" value="Integrase_catalytic"/>
</dbReference>
<dbReference type="RefSeq" id="WP_141331657.1">
    <property type="nucleotide sequence ID" value="NZ_BJNT01000029.1"/>
</dbReference>
<keyword evidence="2" id="KW-0233">DNA recombination</keyword>
<sequence length="441" mass="49429">MAASVRDLWTKKNPDKTSRTTRVHSARWGIGKRWQVVWAEQGVPVSETFTTRDAAEEFAAGVVVKQTEGTWITKDKKAVTLADMWDLWIPTKSDKARSTRDAYRSTWKRIDKKFGARPCHTLTRAEISTWIAALTTTKGVKPGEEPRPLGDAAKRLTGIVMKALLDLAAEERVILHNPMKSKDLPTQKPSERRYLTVEEVDRLFAAADELDKAAADREREDQEPDADGPIDEDEPADPRIRTAVELLVRTGVRPGEAFGFRVGDLSPSRGRLRVQRDVDDLGGVDTTKTHRHRDVPVGGEFLLDLETFVEDRDREAWLLPATADGHVWTASRWRTVWDHLCAASGITGVTTYELRHTAASLAIHSGANPYTVARMLGHSDVATTLNYYGHLWDQELDTLPARMDEHMAAERARFAARRDREAKKRGRRGDEDVGGDGLRAV</sequence>
<evidence type="ECO:0000256" key="2">
    <source>
        <dbReference type="ARBA" id="ARBA00023172"/>
    </source>
</evidence>
<dbReference type="InterPro" id="IPR010998">
    <property type="entry name" value="Integrase_recombinase_N"/>
</dbReference>
<dbReference type="Proteomes" id="UP000319986">
    <property type="component" value="Unassembled WGS sequence"/>
</dbReference>
<dbReference type="CDD" id="cd01189">
    <property type="entry name" value="INT_ICEBs1_C_like"/>
    <property type="match status" value="1"/>
</dbReference>
<dbReference type="SUPFAM" id="SSF56349">
    <property type="entry name" value="DNA breaking-rejoining enzymes"/>
    <property type="match status" value="1"/>
</dbReference>
<feature type="compositionally biased region" description="Acidic residues" evidence="3">
    <location>
        <begin position="221"/>
        <end position="235"/>
    </location>
</feature>
<dbReference type="GO" id="GO:0003677">
    <property type="term" value="F:DNA binding"/>
    <property type="evidence" value="ECO:0007669"/>
    <property type="project" value="UniProtKB-KW"/>
</dbReference>
<dbReference type="GO" id="GO:0015074">
    <property type="term" value="P:DNA integration"/>
    <property type="evidence" value="ECO:0007669"/>
    <property type="project" value="InterPro"/>
</dbReference>
<keyword evidence="1" id="KW-0238">DNA-binding</keyword>
<reference evidence="5 6" key="1">
    <citation type="submission" date="2019-06" db="EMBL/GenBank/DDBJ databases">
        <title>Whole genome shotgun sequence of Corynebacterium variabile NBRC 15286.</title>
        <authorList>
            <person name="Hosoyama A."/>
            <person name="Uohara A."/>
            <person name="Ohji S."/>
            <person name="Ichikawa N."/>
        </authorList>
    </citation>
    <scope>NUCLEOTIDE SEQUENCE [LARGE SCALE GENOMIC DNA]</scope>
    <source>
        <strain evidence="5 6">NBRC 15286</strain>
    </source>
</reference>
<evidence type="ECO:0000313" key="6">
    <source>
        <dbReference type="Proteomes" id="UP000319986"/>
    </source>
</evidence>
<evidence type="ECO:0000256" key="3">
    <source>
        <dbReference type="SAM" id="MobiDB-lite"/>
    </source>
</evidence>
<name>A0A4Y4C6P0_9CORY</name>